<dbReference type="SUPFAM" id="SSF49785">
    <property type="entry name" value="Galactose-binding domain-like"/>
    <property type="match status" value="1"/>
</dbReference>
<gene>
    <name evidence="4" type="ORF">GETHED_06450</name>
</gene>
<evidence type="ECO:0000259" key="3">
    <source>
        <dbReference type="PROSITE" id="PS51175"/>
    </source>
</evidence>
<dbReference type="InterPro" id="IPR012334">
    <property type="entry name" value="Pectin_lyas_fold"/>
</dbReference>
<evidence type="ECO:0000256" key="1">
    <source>
        <dbReference type="SAM" id="MobiDB-lite"/>
    </source>
</evidence>
<feature type="region of interest" description="Disordered" evidence="1">
    <location>
        <begin position="782"/>
        <end position="803"/>
    </location>
</feature>
<sequence>MTRFPAWLLALVLAAGMGRAGEPVQRFFVSPAGRDSWSGHLSAPSADGTDGPFATLGRARDAVRALKREGGGAGPVSVQLRGGAYYLEGPVVFGPEDSGTAQAPVSYEAYPGERPELIGGRRLTGFQAPPPGKPLQIDLPRLPGAGWRFRSLFVAGRREVRARYPNLDPADPIRRGFLFAAAQPGYVAFGVTVGGIHGAGDWLEYRLTVPAAGDYALWLHYGAANAPYGFSAMDGRCAVSVDGRAPVALADLEDTGAWKPVRWGRAATFHLSAGEHRLRWQNRKGGGLVLDALALCDDPRWRPSGADLPPPAQGRLVTLSAKDFLLARAPQMVVSGAGGGPKDALWCAPGEWHPAWSTAPDAEVHIFPSGECRAFSEILSIQGHDRATGRVALGGPETLAALNPGDRFFIENIREELDAPGEWHVDAQTGRLTYLPRPGFSARTEVIVPLTRRLLQVEGRHAPQGSVRHLRFAGLVLRDTDWARGGASAGYGVGEDAAIVLRGAEACVVEDCRFLNLGGYAVALDQGRGHVVQNCEVAHAGGGGVLVRDSAGNRITDNHLHHLGEAYAHVGGVVLASGAAENQVAHNAIHDSARYGISLKNAGGRNVIEYNLIQNTCLETSDAGGIEVTQHDRAVRSGSWIRFNRVADTIGYTSSFGEPSFLAWGIYLDSFASGYEVRGNVVCRAWNGGIMLQGGRGNRVVNNVFVDGQVAQGTLANFEGQARDLQLMSNVIAYSAPGATTFVTGTLGPEVIQVDRNLYFPPLGAPPRFGAGGGQSLAEWRQAGRDRGSKVGDPLFQNPRGDDYTLRPGSPAYLLGFQALPPPRLWGPRRRPCTCAILPAGPRFWGKGGERPVRQTRPGE</sequence>
<dbReference type="PANTHER" id="PTHR36453">
    <property type="entry name" value="SECRETED PROTEIN-RELATED"/>
    <property type="match status" value="1"/>
</dbReference>
<dbReference type="InterPro" id="IPR008979">
    <property type="entry name" value="Galactose-bd-like_sf"/>
</dbReference>
<accession>A0ABQ5PW38</accession>
<proteinExistence type="predicted"/>
<reference evidence="4" key="1">
    <citation type="journal article" date="2023" name="Antonie Van Leeuwenhoek">
        <title>Mesoterricola silvestris gen. nov., sp. nov., Mesoterricola sediminis sp. nov., Geothrix oryzae sp. nov., Geothrix edaphica sp. nov., Geothrix rubra sp. nov., and Geothrix limicola sp. nov., six novel members of Acidobacteriota isolated from soils.</title>
        <authorList>
            <person name="Itoh H."/>
            <person name="Sugisawa Y."/>
            <person name="Mise K."/>
            <person name="Xu Z."/>
            <person name="Kuniyasu M."/>
            <person name="Ushijima N."/>
            <person name="Kawano K."/>
            <person name="Kobayashi E."/>
            <person name="Shiratori Y."/>
            <person name="Masuda Y."/>
            <person name="Senoo K."/>
        </authorList>
    </citation>
    <scope>NUCLEOTIDE SEQUENCE</scope>
    <source>
        <strain evidence="4">Red802</strain>
    </source>
</reference>
<dbReference type="Pfam" id="PF13229">
    <property type="entry name" value="Beta_helix"/>
    <property type="match status" value="1"/>
</dbReference>
<dbReference type="PROSITE" id="PS51175">
    <property type="entry name" value="CBM6"/>
    <property type="match status" value="1"/>
</dbReference>
<feature type="signal peptide" evidence="2">
    <location>
        <begin position="1"/>
        <end position="20"/>
    </location>
</feature>
<comment type="caution">
    <text evidence="4">The sequence shown here is derived from an EMBL/GenBank/DDBJ whole genome shotgun (WGS) entry which is preliminary data.</text>
</comment>
<dbReference type="InterPro" id="IPR005084">
    <property type="entry name" value="CBM6"/>
</dbReference>
<dbReference type="SUPFAM" id="SSF51126">
    <property type="entry name" value="Pectin lyase-like"/>
    <property type="match status" value="1"/>
</dbReference>
<protein>
    <recommendedName>
        <fullName evidence="3">CBM6 domain-containing protein</fullName>
    </recommendedName>
</protein>
<evidence type="ECO:0000313" key="4">
    <source>
        <dbReference type="EMBL" id="GLH66281.1"/>
    </source>
</evidence>
<dbReference type="InterPro" id="IPR039448">
    <property type="entry name" value="Beta_helix"/>
</dbReference>
<dbReference type="InterPro" id="IPR011050">
    <property type="entry name" value="Pectin_lyase_fold/virulence"/>
</dbReference>
<dbReference type="Gene3D" id="2.60.120.260">
    <property type="entry name" value="Galactose-binding domain-like"/>
    <property type="match status" value="1"/>
</dbReference>
<keyword evidence="2" id="KW-0732">Signal</keyword>
<feature type="chain" id="PRO_5045948582" description="CBM6 domain-containing protein" evidence="2">
    <location>
        <begin position="21"/>
        <end position="860"/>
    </location>
</feature>
<evidence type="ECO:0000256" key="2">
    <source>
        <dbReference type="SAM" id="SignalP"/>
    </source>
</evidence>
<organism evidence="4 5">
    <name type="scientific">Geothrix edaphica</name>
    <dbReference type="NCBI Taxonomy" id="2927976"/>
    <lineage>
        <taxon>Bacteria</taxon>
        <taxon>Pseudomonadati</taxon>
        <taxon>Acidobacteriota</taxon>
        <taxon>Holophagae</taxon>
        <taxon>Holophagales</taxon>
        <taxon>Holophagaceae</taxon>
        <taxon>Geothrix</taxon>
    </lineage>
</organism>
<evidence type="ECO:0000313" key="5">
    <source>
        <dbReference type="Proteomes" id="UP001165044"/>
    </source>
</evidence>
<dbReference type="Proteomes" id="UP001165044">
    <property type="component" value="Unassembled WGS sequence"/>
</dbReference>
<dbReference type="PANTHER" id="PTHR36453:SF1">
    <property type="entry name" value="RIGHT HANDED BETA HELIX DOMAIN-CONTAINING PROTEIN"/>
    <property type="match status" value="1"/>
</dbReference>
<dbReference type="Gene3D" id="2.160.20.10">
    <property type="entry name" value="Single-stranded right-handed beta-helix, Pectin lyase-like"/>
    <property type="match status" value="2"/>
</dbReference>
<name>A0ABQ5PW38_9BACT</name>
<dbReference type="SMART" id="SM00710">
    <property type="entry name" value="PbH1"/>
    <property type="match status" value="6"/>
</dbReference>
<dbReference type="RefSeq" id="WP_285606358.1">
    <property type="nucleotide sequence ID" value="NZ_BSDC01000001.1"/>
</dbReference>
<feature type="domain" description="CBM6" evidence="3">
    <location>
        <begin position="162"/>
        <end position="296"/>
    </location>
</feature>
<dbReference type="EMBL" id="BSDC01000001">
    <property type="protein sequence ID" value="GLH66281.1"/>
    <property type="molecule type" value="Genomic_DNA"/>
</dbReference>
<dbReference type="InterPro" id="IPR006626">
    <property type="entry name" value="PbH1"/>
</dbReference>
<keyword evidence="5" id="KW-1185">Reference proteome</keyword>